<dbReference type="EMBL" id="GL377604">
    <property type="protein sequence ID" value="EFJ20029.1"/>
    <property type="molecule type" value="Genomic_DNA"/>
</dbReference>
<reference evidence="1 2" key="1">
    <citation type="journal article" date="2011" name="Science">
        <title>The Selaginella genome identifies genetic changes associated with the evolution of vascular plants.</title>
        <authorList>
            <person name="Banks J.A."/>
            <person name="Nishiyama T."/>
            <person name="Hasebe M."/>
            <person name="Bowman J.L."/>
            <person name="Gribskov M."/>
            <person name="dePamphilis C."/>
            <person name="Albert V.A."/>
            <person name="Aono N."/>
            <person name="Aoyama T."/>
            <person name="Ambrose B.A."/>
            <person name="Ashton N.W."/>
            <person name="Axtell M.J."/>
            <person name="Barker E."/>
            <person name="Barker M.S."/>
            <person name="Bennetzen J.L."/>
            <person name="Bonawitz N.D."/>
            <person name="Chapple C."/>
            <person name="Cheng C."/>
            <person name="Correa L.G."/>
            <person name="Dacre M."/>
            <person name="DeBarry J."/>
            <person name="Dreyer I."/>
            <person name="Elias M."/>
            <person name="Engstrom E.M."/>
            <person name="Estelle M."/>
            <person name="Feng L."/>
            <person name="Finet C."/>
            <person name="Floyd S.K."/>
            <person name="Frommer W.B."/>
            <person name="Fujita T."/>
            <person name="Gramzow L."/>
            <person name="Gutensohn M."/>
            <person name="Harholt J."/>
            <person name="Hattori M."/>
            <person name="Heyl A."/>
            <person name="Hirai T."/>
            <person name="Hiwatashi Y."/>
            <person name="Ishikawa M."/>
            <person name="Iwata M."/>
            <person name="Karol K.G."/>
            <person name="Koehler B."/>
            <person name="Kolukisaoglu U."/>
            <person name="Kubo M."/>
            <person name="Kurata T."/>
            <person name="Lalonde S."/>
            <person name="Li K."/>
            <person name="Li Y."/>
            <person name="Litt A."/>
            <person name="Lyons E."/>
            <person name="Manning G."/>
            <person name="Maruyama T."/>
            <person name="Michael T.P."/>
            <person name="Mikami K."/>
            <person name="Miyazaki S."/>
            <person name="Morinaga S."/>
            <person name="Murata T."/>
            <person name="Mueller-Roeber B."/>
            <person name="Nelson D.R."/>
            <person name="Obara M."/>
            <person name="Oguri Y."/>
            <person name="Olmstead R.G."/>
            <person name="Onodera N."/>
            <person name="Petersen B.L."/>
            <person name="Pils B."/>
            <person name="Prigge M."/>
            <person name="Rensing S.A."/>
            <person name="Riano-Pachon D.M."/>
            <person name="Roberts A.W."/>
            <person name="Sato Y."/>
            <person name="Scheller H.V."/>
            <person name="Schulz B."/>
            <person name="Schulz C."/>
            <person name="Shakirov E.V."/>
            <person name="Shibagaki N."/>
            <person name="Shinohara N."/>
            <person name="Shippen D.E."/>
            <person name="Soerensen I."/>
            <person name="Sotooka R."/>
            <person name="Sugimoto N."/>
            <person name="Sugita M."/>
            <person name="Sumikawa N."/>
            <person name="Tanurdzic M."/>
            <person name="Theissen G."/>
            <person name="Ulvskov P."/>
            <person name="Wakazuki S."/>
            <person name="Weng J.K."/>
            <person name="Willats W.W."/>
            <person name="Wipf D."/>
            <person name="Wolf P.G."/>
            <person name="Yang L."/>
            <person name="Zimmer A.D."/>
            <person name="Zhu Q."/>
            <person name="Mitros T."/>
            <person name="Hellsten U."/>
            <person name="Loque D."/>
            <person name="Otillar R."/>
            <person name="Salamov A."/>
            <person name="Schmutz J."/>
            <person name="Shapiro H."/>
            <person name="Lindquist E."/>
            <person name="Lucas S."/>
            <person name="Rokhsar D."/>
            <person name="Grigoriev I.V."/>
        </authorList>
    </citation>
    <scope>NUCLEOTIDE SEQUENCE [LARGE SCALE GENOMIC DNA]</scope>
</reference>
<accession>D8S6A1</accession>
<dbReference type="HOGENOM" id="CLU_025171_0_0_1"/>
<dbReference type="AlphaFoldDB" id="D8S6A1"/>
<proteinExistence type="predicted"/>
<evidence type="ECO:0000313" key="2">
    <source>
        <dbReference type="Proteomes" id="UP000001514"/>
    </source>
</evidence>
<evidence type="ECO:0008006" key="3">
    <source>
        <dbReference type="Google" id="ProtNLM"/>
    </source>
</evidence>
<dbReference type="GO" id="GO:0005634">
    <property type="term" value="C:nucleus"/>
    <property type="evidence" value="ECO:0000318"/>
    <property type="project" value="GO_Central"/>
</dbReference>
<sequence length="762" mass="86117">MVAVSWEVVVDRLHIFSPTEKRQIKENVEAAGDVEQAEDAVAIAGGDAEKLMDFFRWYVYPLDDPGVPRFLEDLDKRFIEYNGRRTAVKTQELQMVSQVAAQLKNWDLSNLLIWLPPMDNKSSLGRVNSTRVERKQLERSEEFDRMGLPDLPFSCLFAENKEAFVRDLRAVGVLVQRVTNEMDDDLKKDSYARQVRFLLSYAKAIARARNVPIQITVVAGETRLSLGQYYRIPDGFFRIGARSNAVEQKTENSRSLLELEEARGQLVVAGNFLFLERSKYHGVEGRSEMYGFVGTGLRVQCVYQAHEYDRRPQTVDGPLLPLADGDYSPGDLFTINMDMPAVQWIGATLDRQILEEGGLRAAGSVSRDPFSRHNLELKASSGYYIGEQFLEIPVQSRMDEKMTVAVTGTALHTESSLIFRVSWRGQDWWLKVGPDVQRRAEALQTLEQEWMWERWFQTERDMFFRAQLGETGSFPVMVEGQGLQNRPAMLVKDVGEPLERLLLSSSMTPPQVYEMSKQLYEVLQCCASKGVYHGDVSLQNICWRDGTYSLIDWGLAYGSAFPTFVEAVDSAWPSLHVKTAIPGIPNWELSSNWYFLGMRPQDGVSDLESLLFCCLKILNENLLPWTKAAESGSEDEVLELRRKYLPVLVAKNSGHLFQPLLAHLKRAGHPLITDNTLNLSLHTKVDDLQCTSSSSASLLPKVPDSMQDKHGDNSREKIMVLVDLEAKSFMLVGGMPSHERKYDGGNLVDSAIGINQIADFEI</sequence>
<name>D8S6A1_SELML</name>
<organism evidence="2">
    <name type="scientific">Selaginella moellendorffii</name>
    <name type="common">Spikemoss</name>
    <dbReference type="NCBI Taxonomy" id="88036"/>
    <lineage>
        <taxon>Eukaryota</taxon>
        <taxon>Viridiplantae</taxon>
        <taxon>Streptophyta</taxon>
        <taxon>Embryophyta</taxon>
        <taxon>Tracheophyta</taxon>
        <taxon>Lycopodiopsida</taxon>
        <taxon>Selaginellales</taxon>
        <taxon>Selaginellaceae</taxon>
        <taxon>Selaginella</taxon>
    </lineage>
</organism>
<dbReference type="KEGG" id="smo:SELMODRAFT_418750"/>
<dbReference type="Gramene" id="EFJ20029">
    <property type="protein sequence ID" value="EFJ20029"/>
    <property type="gene ID" value="SELMODRAFT_418750"/>
</dbReference>
<dbReference type="Proteomes" id="UP000001514">
    <property type="component" value="Unassembled WGS sequence"/>
</dbReference>
<dbReference type="InterPro" id="IPR011009">
    <property type="entry name" value="Kinase-like_dom_sf"/>
</dbReference>
<dbReference type="InParanoid" id="D8S6A1"/>
<dbReference type="GO" id="GO:0004674">
    <property type="term" value="F:protein serine/threonine kinase activity"/>
    <property type="evidence" value="ECO:0000318"/>
    <property type="project" value="GO_Central"/>
</dbReference>
<gene>
    <name evidence="1" type="ORF">SELMODRAFT_418750</name>
</gene>
<dbReference type="Gene3D" id="1.10.510.10">
    <property type="entry name" value="Transferase(Phosphotransferase) domain 1"/>
    <property type="match status" value="1"/>
</dbReference>
<protein>
    <recommendedName>
        <fullName evidence="3">Protein kinase domain-containing protein</fullName>
    </recommendedName>
</protein>
<dbReference type="GO" id="GO:0006897">
    <property type="term" value="P:endocytosis"/>
    <property type="evidence" value="ECO:0000318"/>
    <property type="project" value="GO_Central"/>
</dbReference>
<keyword evidence="2" id="KW-1185">Reference proteome</keyword>
<evidence type="ECO:0000313" key="1">
    <source>
        <dbReference type="EMBL" id="EFJ20029.1"/>
    </source>
</evidence>
<dbReference type="GO" id="GO:0007165">
    <property type="term" value="P:signal transduction"/>
    <property type="evidence" value="ECO:0000318"/>
    <property type="project" value="GO_Central"/>
</dbReference>
<dbReference type="GO" id="GO:0005737">
    <property type="term" value="C:cytoplasm"/>
    <property type="evidence" value="ECO:0000318"/>
    <property type="project" value="GO_Central"/>
</dbReference>
<dbReference type="SUPFAM" id="SSF56112">
    <property type="entry name" value="Protein kinase-like (PK-like)"/>
    <property type="match status" value="1"/>
</dbReference>